<dbReference type="EMBL" id="BGZK01000192">
    <property type="protein sequence ID" value="GBP27348.1"/>
    <property type="molecule type" value="Genomic_DNA"/>
</dbReference>
<dbReference type="Proteomes" id="UP000299102">
    <property type="component" value="Unassembled WGS sequence"/>
</dbReference>
<proteinExistence type="predicted"/>
<reference evidence="1 2" key="1">
    <citation type="journal article" date="2019" name="Commun. Biol.">
        <title>The bagworm genome reveals a unique fibroin gene that provides high tensile strength.</title>
        <authorList>
            <person name="Kono N."/>
            <person name="Nakamura H."/>
            <person name="Ohtoshi R."/>
            <person name="Tomita M."/>
            <person name="Numata K."/>
            <person name="Arakawa K."/>
        </authorList>
    </citation>
    <scope>NUCLEOTIDE SEQUENCE [LARGE SCALE GENOMIC DNA]</scope>
</reference>
<evidence type="ECO:0008006" key="3">
    <source>
        <dbReference type="Google" id="ProtNLM"/>
    </source>
</evidence>
<organism evidence="1 2">
    <name type="scientific">Eumeta variegata</name>
    <name type="common">Bagworm moth</name>
    <name type="synonym">Eumeta japonica</name>
    <dbReference type="NCBI Taxonomy" id="151549"/>
    <lineage>
        <taxon>Eukaryota</taxon>
        <taxon>Metazoa</taxon>
        <taxon>Ecdysozoa</taxon>
        <taxon>Arthropoda</taxon>
        <taxon>Hexapoda</taxon>
        <taxon>Insecta</taxon>
        <taxon>Pterygota</taxon>
        <taxon>Neoptera</taxon>
        <taxon>Endopterygota</taxon>
        <taxon>Lepidoptera</taxon>
        <taxon>Glossata</taxon>
        <taxon>Ditrysia</taxon>
        <taxon>Tineoidea</taxon>
        <taxon>Psychidae</taxon>
        <taxon>Oiketicinae</taxon>
        <taxon>Eumeta</taxon>
    </lineage>
</organism>
<accession>A0A4C1ULM7</accession>
<gene>
    <name evidence="1" type="ORF">EVAR_18822_1</name>
</gene>
<sequence>MLGPDIPTHVPTDPHHRPDVFDIVLGRKIRWPMYVEVVFGMDTQHLSILVTVGTGTSNSPPATSRQHRSVFRRYDIKARVEVIAEYLAEQFISNPPATSPSSKEHYAQIEKRVRKFMNTLPPARPGDLFITATALHKIVIHLPKKKTPELDGKIITIPKTGKDPRKPENIRPIILLSRVAKPFERALLIKQCLFLFPQQEQYGFRSSHSTTLQLIRVLHHLASERNCERYTVVTLHCRLHSQELSPVFSNNAVSALLSTTCYPPHVRYEQEFHRAAAYLLNYMRYTPTIYRRCRVTPSQRLIPALPALPQYCI</sequence>
<name>A0A4C1ULM7_EUMVA</name>
<comment type="caution">
    <text evidence="1">The sequence shown here is derived from an EMBL/GenBank/DDBJ whole genome shotgun (WGS) entry which is preliminary data.</text>
</comment>
<keyword evidence="2" id="KW-1185">Reference proteome</keyword>
<evidence type="ECO:0000313" key="1">
    <source>
        <dbReference type="EMBL" id="GBP27348.1"/>
    </source>
</evidence>
<evidence type="ECO:0000313" key="2">
    <source>
        <dbReference type="Proteomes" id="UP000299102"/>
    </source>
</evidence>
<protein>
    <recommendedName>
        <fullName evidence="3">RNA-directed DNA polymerase from transposon X-element</fullName>
    </recommendedName>
</protein>
<dbReference type="OrthoDB" id="412981at2759"/>
<dbReference type="AlphaFoldDB" id="A0A4C1ULM7"/>